<sequence length="120" mass="13322">MLSKSEAAYVAGLEPAVVERAIDRARFARPYIERRPRGWTISPQAVLIIAADQLLAKDVAAAVRTKLRRHLEAELLQKPVEAMGVVIVPETFLPLKVDLTHVAGSIVTRLRARSGPEKYR</sequence>
<protein>
    <submittedName>
        <fullName evidence="1">Uncharacterized protein</fullName>
    </submittedName>
</protein>
<dbReference type="Proteomes" id="UP000600449">
    <property type="component" value="Unassembled WGS sequence"/>
</dbReference>
<evidence type="ECO:0000313" key="2">
    <source>
        <dbReference type="Proteomes" id="UP000600449"/>
    </source>
</evidence>
<comment type="caution">
    <text evidence="1">The sequence shown here is derived from an EMBL/GenBank/DDBJ whole genome shotgun (WGS) entry which is preliminary data.</text>
</comment>
<reference evidence="1 2" key="1">
    <citation type="journal article" date="2014" name="Int. J. Syst. Evol. Microbiol.">
        <title>Complete genome sequence of Corynebacterium casei LMG S-19264T (=DSM 44701T), isolated from a smear-ripened cheese.</title>
        <authorList>
            <consortium name="US DOE Joint Genome Institute (JGI-PGF)"/>
            <person name="Walter F."/>
            <person name="Albersmeier A."/>
            <person name="Kalinowski J."/>
            <person name="Ruckert C."/>
        </authorList>
    </citation>
    <scope>NUCLEOTIDE SEQUENCE [LARGE SCALE GENOMIC DNA]</scope>
    <source>
        <strain evidence="1 2">CGMCC 1.9161</strain>
    </source>
</reference>
<keyword evidence="2" id="KW-1185">Reference proteome</keyword>
<accession>A0A917QE50</accession>
<evidence type="ECO:0000313" key="1">
    <source>
        <dbReference type="EMBL" id="GGK46099.1"/>
    </source>
</evidence>
<name>A0A917QE50_9HYPH</name>
<dbReference type="AlphaFoldDB" id="A0A917QE50"/>
<gene>
    <name evidence="1" type="ORF">GCM10011322_36490</name>
</gene>
<dbReference type="EMBL" id="BMMF01000011">
    <property type="protein sequence ID" value="GGK46099.1"/>
    <property type="molecule type" value="Genomic_DNA"/>
</dbReference>
<dbReference type="RefSeq" id="WP_188914682.1">
    <property type="nucleotide sequence ID" value="NZ_BMMF01000011.1"/>
</dbReference>
<organism evidence="1 2">
    <name type="scientific">Salinarimonas ramus</name>
    <dbReference type="NCBI Taxonomy" id="690164"/>
    <lineage>
        <taxon>Bacteria</taxon>
        <taxon>Pseudomonadati</taxon>
        <taxon>Pseudomonadota</taxon>
        <taxon>Alphaproteobacteria</taxon>
        <taxon>Hyphomicrobiales</taxon>
        <taxon>Salinarimonadaceae</taxon>
        <taxon>Salinarimonas</taxon>
    </lineage>
</organism>
<proteinExistence type="predicted"/>